<gene>
    <name evidence="2" type="ORF">LEP1GSC151_5500</name>
</gene>
<feature type="region of interest" description="Disordered" evidence="1">
    <location>
        <begin position="20"/>
        <end position="54"/>
    </location>
</feature>
<organism evidence="2 3">
    <name type="scientific">Leptospira interrogans serovar Grippotyphosa str. LT2186</name>
    <dbReference type="NCBI Taxonomy" id="1001599"/>
    <lineage>
        <taxon>Bacteria</taxon>
        <taxon>Pseudomonadati</taxon>
        <taxon>Spirochaetota</taxon>
        <taxon>Spirochaetia</taxon>
        <taxon>Leptospirales</taxon>
        <taxon>Leptospiraceae</taxon>
        <taxon>Leptospira</taxon>
    </lineage>
</organism>
<dbReference type="Proteomes" id="UP000011776">
    <property type="component" value="Unassembled WGS sequence"/>
</dbReference>
<protein>
    <submittedName>
        <fullName evidence="2">Uncharacterized protein</fullName>
    </submittedName>
</protein>
<evidence type="ECO:0000313" key="2">
    <source>
        <dbReference type="EMBL" id="EMG11864.1"/>
    </source>
</evidence>
<reference evidence="2 3" key="1">
    <citation type="submission" date="2013-02" db="EMBL/GenBank/DDBJ databases">
        <authorList>
            <person name="Harkins D.M."/>
            <person name="Durkin A.S."/>
            <person name="Brinkac L.M."/>
            <person name="Haft D.H."/>
            <person name="Selengut J.D."/>
            <person name="Sanka R."/>
            <person name="DePew J."/>
            <person name="Purushe J."/>
            <person name="Tulsiani S.M."/>
            <person name="Graham G.C."/>
            <person name="Burns M.-A."/>
            <person name="Dohnt M.F."/>
            <person name="Smythe L.D."/>
            <person name="McKay D.B."/>
            <person name="Craig S.B."/>
            <person name="Vinetz J.M."/>
            <person name="Sutton G.G."/>
            <person name="Nierman W.C."/>
            <person name="Fouts D.E."/>
        </authorList>
    </citation>
    <scope>NUCLEOTIDE SEQUENCE [LARGE SCALE GENOMIC DNA]</scope>
    <source>
        <strain evidence="2 3">LT2186</strain>
    </source>
</reference>
<comment type="caution">
    <text evidence="2">The sequence shown here is derived from an EMBL/GenBank/DDBJ whole genome shotgun (WGS) entry which is preliminary data.</text>
</comment>
<accession>M3FWP2</accession>
<feature type="compositionally biased region" description="Low complexity" evidence="1">
    <location>
        <begin position="44"/>
        <end position="54"/>
    </location>
</feature>
<dbReference type="BioCyc" id="LINT1001599:G11K9-4183-MONOMER"/>
<feature type="compositionally biased region" description="Basic residues" evidence="1">
    <location>
        <begin position="29"/>
        <end position="43"/>
    </location>
</feature>
<proteinExistence type="predicted"/>
<name>M3FWP2_LEPIR</name>
<sequence>MDVLGLEELIELAYTISGMKLPGLSTSGKKQKKVSKKIPKQSQKKTSSPWKKKY</sequence>
<evidence type="ECO:0000256" key="1">
    <source>
        <dbReference type="SAM" id="MobiDB-lite"/>
    </source>
</evidence>
<dbReference type="EMBL" id="AFME02000140">
    <property type="protein sequence ID" value="EMG11864.1"/>
    <property type="molecule type" value="Genomic_DNA"/>
</dbReference>
<evidence type="ECO:0000313" key="3">
    <source>
        <dbReference type="Proteomes" id="UP000011776"/>
    </source>
</evidence>
<dbReference type="AlphaFoldDB" id="M3FWP2"/>